<evidence type="ECO:0000256" key="12">
    <source>
        <dbReference type="ARBA" id="ARBA00023098"/>
    </source>
</evidence>
<evidence type="ECO:0000256" key="7">
    <source>
        <dbReference type="ARBA" id="ARBA00022516"/>
    </source>
</evidence>
<accession>A0A814PZ39</accession>
<gene>
    <name evidence="19" type="ORF">OXX778_LOCUS21705</name>
</gene>
<dbReference type="InterPro" id="IPR000374">
    <property type="entry name" value="PC_trans"/>
</dbReference>
<keyword evidence="20" id="KW-1185">Reference proteome</keyword>
<evidence type="ECO:0000256" key="5">
    <source>
        <dbReference type="ARBA" id="ARBA00010185"/>
    </source>
</evidence>
<evidence type="ECO:0000256" key="17">
    <source>
        <dbReference type="SAM" id="MobiDB-lite"/>
    </source>
</evidence>
<comment type="subcellular location">
    <subcellularLocation>
        <location evidence="2">Membrane</location>
        <topology evidence="2">Multi-pass membrane protein</topology>
    </subcellularLocation>
</comment>
<evidence type="ECO:0000256" key="4">
    <source>
        <dbReference type="ARBA" id="ARBA00005189"/>
    </source>
</evidence>
<keyword evidence="14" id="KW-0594">Phospholipid biosynthesis</keyword>
<dbReference type="PANTHER" id="PTHR13773:SF8">
    <property type="entry name" value="PHOSPHATIDATE CYTIDYLYLTRANSFERASE, PHOTORECEPTOR-SPECIFIC"/>
    <property type="match status" value="1"/>
</dbReference>
<comment type="similarity">
    <text evidence="5 16">Belongs to the CDS family.</text>
</comment>
<keyword evidence="15" id="KW-1208">Phospholipid metabolism</keyword>
<evidence type="ECO:0000256" key="16">
    <source>
        <dbReference type="RuleBase" id="RU003938"/>
    </source>
</evidence>
<organism evidence="19 20">
    <name type="scientific">Brachionus calyciflorus</name>
    <dbReference type="NCBI Taxonomy" id="104777"/>
    <lineage>
        <taxon>Eukaryota</taxon>
        <taxon>Metazoa</taxon>
        <taxon>Spiralia</taxon>
        <taxon>Gnathifera</taxon>
        <taxon>Rotifera</taxon>
        <taxon>Eurotatoria</taxon>
        <taxon>Monogononta</taxon>
        <taxon>Pseudotrocha</taxon>
        <taxon>Ploima</taxon>
        <taxon>Brachionidae</taxon>
        <taxon>Brachionus</taxon>
    </lineage>
</organism>
<comment type="caution">
    <text evidence="19">The sequence shown here is derived from an EMBL/GenBank/DDBJ whole genome shotgun (WGS) entry which is preliminary data.</text>
</comment>
<feature type="transmembrane region" description="Helical" evidence="18">
    <location>
        <begin position="152"/>
        <end position="172"/>
    </location>
</feature>
<dbReference type="EC" id="2.7.7.41" evidence="6 16"/>
<keyword evidence="12" id="KW-0443">Lipid metabolism</keyword>
<keyword evidence="11 18" id="KW-1133">Transmembrane helix</keyword>
<dbReference type="GO" id="GO:0016024">
    <property type="term" value="P:CDP-diacylglycerol biosynthetic process"/>
    <property type="evidence" value="ECO:0007669"/>
    <property type="project" value="UniProtKB-UniPathway"/>
</dbReference>
<proteinExistence type="inferred from homology"/>
<evidence type="ECO:0000256" key="9">
    <source>
        <dbReference type="ARBA" id="ARBA00022692"/>
    </source>
</evidence>
<dbReference type="PROSITE" id="PS01315">
    <property type="entry name" value="CDS"/>
    <property type="match status" value="1"/>
</dbReference>
<evidence type="ECO:0000256" key="18">
    <source>
        <dbReference type="SAM" id="Phobius"/>
    </source>
</evidence>
<feature type="transmembrane region" description="Helical" evidence="18">
    <location>
        <begin position="212"/>
        <end position="232"/>
    </location>
</feature>
<dbReference type="InterPro" id="IPR016720">
    <property type="entry name" value="PC_Trfase_euk"/>
</dbReference>
<keyword evidence="8 16" id="KW-0808">Transferase</keyword>
<evidence type="ECO:0000256" key="14">
    <source>
        <dbReference type="ARBA" id="ARBA00023209"/>
    </source>
</evidence>
<dbReference type="GO" id="GO:0004605">
    <property type="term" value="F:phosphatidate cytidylyltransferase activity"/>
    <property type="evidence" value="ECO:0007669"/>
    <property type="project" value="UniProtKB-EC"/>
</dbReference>
<keyword evidence="9 16" id="KW-0812">Transmembrane</keyword>
<dbReference type="UniPathway" id="UPA00557">
    <property type="reaction ID" value="UER00614"/>
</dbReference>
<evidence type="ECO:0000256" key="8">
    <source>
        <dbReference type="ARBA" id="ARBA00022679"/>
    </source>
</evidence>
<dbReference type="EMBL" id="CAJNOC010008274">
    <property type="protein sequence ID" value="CAF1113028.1"/>
    <property type="molecule type" value="Genomic_DNA"/>
</dbReference>
<evidence type="ECO:0000256" key="10">
    <source>
        <dbReference type="ARBA" id="ARBA00022695"/>
    </source>
</evidence>
<evidence type="ECO:0000256" key="11">
    <source>
        <dbReference type="ARBA" id="ARBA00022989"/>
    </source>
</evidence>
<sequence length="418" mass="48204">MVYRKNRKNYKELSEGNSSSNDEMERLPSKPNGSITQAEDNVKILAPVLDSVKPKNKNPLVRTILGFSMAFCFIFIIYMGPLSIFLSMLISITKCYSELITIGLNAYKSTHLPWITFIYWYFYSIAVYGLLGQSIIDEFGYELQKNQLFNFLILYHGLISCTLYFIGLFIFSLTLTKKYYLKQYTIIGFIHLVILVIVFPSSLGIKNASKGLIWFLLPLCSVIFNDVAAYIFGRVLGRTKITDLSPKKTWEGVFGALFLTLIFGYSASAFMCRFKFFTCPFKYDNLNGLINDECEVTYLFELKTVQLTKDIEIKFHNFQLHSLVITFLASTLAPFGGFLASGFKRALNVKDFGNAIPGHGGFMDRLDCQYLYHVFIYFYINYIVYEPVKFQNVQYIKNEPKERQVEFLNFINSKIDMT</sequence>
<evidence type="ECO:0000313" key="20">
    <source>
        <dbReference type="Proteomes" id="UP000663879"/>
    </source>
</evidence>
<evidence type="ECO:0000256" key="15">
    <source>
        <dbReference type="ARBA" id="ARBA00023264"/>
    </source>
</evidence>
<dbReference type="GO" id="GO:0005789">
    <property type="term" value="C:endoplasmic reticulum membrane"/>
    <property type="evidence" value="ECO:0007669"/>
    <property type="project" value="TreeGrafter"/>
</dbReference>
<name>A0A814PZ39_9BILA</name>
<evidence type="ECO:0000256" key="13">
    <source>
        <dbReference type="ARBA" id="ARBA00023136"/>
    </source>
</evidence>
<evidence type="ECO:0000256" key="3">
    <source>
        <dbReference type="ARBA" id="ARBA00005119"/>
    </source>
</evidence>
<comment type="pathway">
    <text evidence="3 16">Phospholipid metabolism; CDP-diacylglycerol biosynthesis; CDP-diacylglycerol from sn-glycerol 3-phosphate: step 3/3.</text>
</comment>
<feature type="transmembrane region" description="Helical" evidence="18">
    <location>
        <begin position="112"/>
        <end position="131"/>
    </location>
</feature>
<evidence type="ECO:0000256" key="1">
    <source>
        <dbReference type="ARBA" id="ARBA00001698"/>
    </source>
</evidence>
<dbReference type="OrthoDB" id="10260889at2759"/>
<comment type="pathway">
    <text evidence="4">Lipid metabolism.</text>
</comment>
<feature type="transmembrane region" description="Helical" evidence="18">
    <location>
        <begin position="323"/>
        <end position="343"/>
    </location>
</feature>
<evidence type="ECO:0000256" key="2">
    <source>
        <dbReference type="ARBA" id="ARBA00004141"/>
    </source>
</evidence>
<feature type="region of interest" description="Disordered" evidence="17">
    <location>
        <begin position="1"/>
        <end position="35"/>
    </location>
</feature>
<feature type="transmembrane region" description="Helical" evidence="18">
    <location>
        <begin position="370"/>
        <end position="388"/>
    </location>
</feature>
<keyword evidence="7" id="KW-0444">Lipid biosynthesis</keyword>
<dbReference type="Pfam" id="PF01148">
    <property type="entry name" value="CTP_transf_1"/>
    <property type="match status" value="1"/>
</dbReference>
<evidence type="ECO:0000256" key="6">
    <source>
        <dbReference type="ARBA" id="ARBA00012487"/>
    </source>
</evidence>
<dbReference type="Proteomes" id="UP000663879">
    <property type="component" value="Unassembled WGS sequence"/>
</dbReference>
<evidence type="ECO:0000313" key="19">
    <source>
        <dbReference type="EMBL" id="CAF1113028.1"/>
    </source>
</evidence>
<feature type="transmembrane region" description="Helical" evidence="18">
    <location>
        <begin position="252"/>
        <end position="272"/>
    </location>
</feature>
<keyword evidence="13 18" id="KW-0472">Membrane</keyword>
<protein>
    <recommendedName>
        <fullName evidence="6 16">Phosphatidate cytidylyltransferase</fullName>
        <ecNumber evidence="6 16">2.7.7.41</ecNumber>
    </recommendedName>
</protein>
<comment type="catalytic activity">
    <reaction evidence="1 16">
        <text>a 1,2-diacyl-sn-glycero-3-phosphate + CTP + H(+) = a CDP-1,2-diacyl-sn-glycerol + diphosphate</text>
        <dbReference type="Rhea" id="RHEA:16229"/>
        <dbReference type="ChEBI" id="CHEBI:15378"/>
        <dbReference type="ChEBI" id="CHEBI:33019"/>
        <dbReference type="ChEBI" id="CHEBI:37563"/>
        <dbReference type="ChEBI" id="CHEBI:58332"/>
        <dbReference type="ChEBI" id="CHEBI:58608"/>
        <dbReference type="EC" id="2.7.7.41"/>
    </reaction>
</comment>
<feature type="transmembrane region" description="Helical" evidence="18">
    <location>
        <begin position="184"/>
        <end position="205"/>
    </location>
</feature>
<feature type="transmembrane region" description="Helical" evidence="18">
    <location>
        <begin position="64"/>
        <end position="92"/>
    </location>
</feature>
<dbReference type="AlphaFoldDB" id="A0A814PZ39"/>
<reference evidence="19" key="1">
    <citation type="submission" date="2021-02" db="EMBL/GenBank/DDBJ databases">
        <authorList>
            <person name="Nowell W R."/>
        </authorList>
    </citation>
    <scope>NUCLEOTIDE SEQUENCE</scope>
    <source>
        <strain evidence="19">Ploen Becks lab</strain>
    </source>
</reference>
<dbReference type="PANTHER" id="PTHR13773">
    <property type="entry name" value="PHOSPHATIDATE CYTIDYLYLTRANSFERASE"/>
    <property type="match status" value="1"/>
</dbReference>
<keyword evidence="10 16" id="KW-0548">Nucleotidyltransferase</keyword>